<evidence type="ECO:0000256" key="8">
    <source>
        <dbReference type="SAM" id="Phobius"/>
    </source>
</evidence>
<feature type="transmembrane region" description="Helical" evidence="8">
    <location>
        <begin position="244"/>
        <end position="268"/>
    </location>
</feature>
<feature type="transmembrane region" description="Helical" evidence="8">
    <location>
        <begin position="165"/>
        <end position="186"/>
    </location>
</feature>
<feature type="transmembrane region" description="Helical" evidence="8">
    <location>
        <begin position="339"/>
        <end position="364"/>
    </location>
</feature>
<evidence type="ECO:0000256" key="7">
    <source>
        <dbReference type="RuleBase" id="RU003346"/>
    </source>
</evidence>
<dbReference type="GO" id="GO:0016020">
    <property type="term" value="C:membrane"/>
    <property type="evidence" value="ECO:0007669"/>
    <property type="project" value="UniProtKB-SubCell"/>
</dbReference>
<feature type="transmembrane region" description="Helical" evidence="8">
    <location>
        <begin position="12"/>
        <end position="37"/>
    </location>
</feature>
<dbReference type="Proteomes" id="UP000198670">
    <property type="component" value="Unassembled WGS sequence"/>
</dbReference>
<dbReference type="InterPro" id="IPR036259">
    <property type="entry name" value="MFS_trans_sf"/>
</dbReference>
<reference evidence="10 11" key="1">
    <citation type="submission" date="2016-10" db="EMBL/GenBank/DDBJ databases">
        <authorList>
            <person name="de Groot N.N."/>
        </authorList>
    </citation>
    <scope>NUCLEOTIDE SEQUENCE [LARGE SCALE GENOMIC DNA]</scope>
    <source>
        <strain evidence="10 11">RK1</strain>
    </source>
</reference>
<feature type="transmembrane region" description="Helical" evidence="8">
    <location>
        <begin position="137"/>
        <end position="159"/>
    </location>
</feature>
<evidence type="ECO:0000313" key="10">
    <source>
        <dbReference type="EMBL" id="SFI37484.1"/>
    </source>
</evidence>
<sequence length="453" mass="49712">MMKINIFYIAKIAVVASVGGFLFGFDLVIIAGALPFLKTEFQLSEAMQGFAVSSAILGCVIGPIGGLWFTDRWGRKKTMMFSGVLFMVSSVGCAIAWGLWDFSFYRFLGGLGIGLAMISSPIYIAELAPTHLRGILVNVNQLSNVIGINMAVISCYLFSFDGWGWRWMMASEVIPTGILILGLLVIPESPRWLVLKGQINAADRILTRIYDKEMAAAEVQRIKASNQMAHESSFKTLLSPGIKAALIIAILLMVLQQINGVNMLLLYAPSILMDAGVSMGSHAILSSLPVYGFILVCTLLSFPLIRKFNRRTLLVSSVSFMAIGHIVMAINFQQGWPPLFALFPMLIGAGAFTLGLAPLGWIILSEIFPNHIRGKATAVVCIFLYLASFVTAQFFPVLTQWFITTNGNPAGVYWIFASICTAGALFCWFKVPETKGLSLEKIGEFWQNNIRNK</sequence>
<comment type="subcellular location">
    <subcellularLocation>
        <location evidence="1">Membrane</location>
        <topology evidence="1">Multi-pass membrane protein</topology>
    </subcellularLocation>
</comment>
<evidence type="ECO:0000256" key="5">
    <source>
        <dbReference type="ARBA" id="ARBA00022989"/>
    </source>
</evidence>
<keyword evidence="6 8" id="KW-0472">Membrane</keyword>
<feature type="transmembrane region" description="Helical" evidence="8">
    <location>
        <begin position="312"/>
        <end position="333"/>
    </location>
</feature>
<dbReference type="InterPro" id="IPR005829">
    <property type="entry name" value="Sugar_transporter_CS"/>
</dbReference>
<proteinExistence type="inferred from homology"/>
<feature type="transmembrane region" description="Helical" evidence="8">
    <location>
        <begin position="288"/>
        <end position="305"/>
    </location>
</feature>
<dbReference type="Pfam" id="PF00083">
    <property type="entry name" value="Sugar_tr"/>
    <property type="match status" value="1"/>
</dbReference>
<dbReference type="InterPro" id="IPR005828">
    <property type="entry name" value="MFS_sugar_transport-like"/>
</dbReference>
<feature type="transmembrane region" description="Helical" evidence="8">
    <location>
        <begin position="81"/>
        <end position="100"/>
    </location>
</feature>
<dbReference type="EMBL" id="FOQO01000003">
    <property type="protein sequence ID" value="SFI37484.1"/>
    <property type="molecule type" value="Genomic_DNA"/>
</dbReference>
<keyword evidence="3 7" id="KW-0813">Transport</keyword>
<feature type="transmembrane region" description="Helical" evidence="8">
    <location>
        <begin position="106"/>
        <end position="125"/>
    </location>
</feature>
<gene>
    <name evidence="10" type="ORF">SAMN05444682_103440</name>
</gene>
<feature type="transmembrane region" description="Helical" evidence="8">
    <location>
        <begin position="49"/>
        <end position="69"/>
    </location>
</feature>
<accession>A0A1I3HP14</accession>
<keyword evidence="4 8" id="KW-0812">Transmembrane</keyword>
<organism evidence="10 11">
    <name type="scientific">Parapedobacter indicus</name>
    <dbReference type="NCBI Taxonomy" id="1477437"/>
    <lineage>
        <taxon>Bacteria</taxon>
        <taxon>Pseudomonadati</taxon>
        <taxon>Bacteroidota</taxon>
        <taxon>Sphingobacteriia</taxon>
        <taxon>Sphingobacteriales</taxon>
        <taxon>Sphingobacteriaceae</taxon>
        <taxon>Parapedobacter</taxon>
    </lineage>
</organism>
<dbReference type="PANTHER" id="PTHR48020">
    <property type="entry name" value="PROTON MYO-INOSITOL COTRANSPORTER"/>
    <property type="match status" value="1"/>
</dbReference>
<dbReference type="GO" id="GO:0022857">
    <property type="term" value="F:transmembrane transporter activity"/>
    <property type="evidence" value="ECO:0007669"/>
    <property type="project" value="InterPro"/>
</dbReference>
<feature type="domain" description="Major facilitator superfamily (MFS) profile" evidence="9">
    <location>
        <begin position="12"/>
        <end position="435"/>
    </location>
</feature>
<evidence type="ECO:0000259" key="9">
    <source>
        <dbReference type="PROSITE" id="PS50850"/>
    </source>
</evidence>
<evidence type="ECO:0000313" key="11">
    <source>
        <dbReference type="Proteomes" id="UP000198670"/>
    </source>
</evidence>
<dbReference type="PANTHER" id="PTHR48020:SF12">
    <property type="entry name" value="PROTON MYO-INOSITOL COTRANSPORTER"/>
    <property type="match status" value="1"/>
</dbReference>
<dbReference type="NCBIfam" id="TIGR00879">
    <property type="entry name" value="SP"/>
    <property type="match status" value="1"/>
</dbReference>
<dbReference type="RefSeq" id="WP_090626199.1">
    <property type="nucleotide sequence ID" value="NZ_FOQO01000003.1"/>
</dbReference>
<dbReference type="AlphaFoldDB" id="A0A1I3HP14"/>
<keyword evidence="5 8" id="KW-1133">Transmembrane helix</keyword>
<name>A0A1I3HP14_9SPHI</name>
<keyword evidence="11" id="KW-1185">Reference proteome</keyword>
<dbReference type="PRINTS" id="PR00171">
    <property type="entry name" value="SUGRTRNSPORT"/>
</dbReference>
<evidence type="ECO:0000256" key="2">
    <source>
        <dbReference type="ARBA" id="ARBA00010992"/>
    </source>
</evidence>
<evidence type="ECO:0000256" key="4">
    <source>
        <dbReference type="ARBA" id="ARBA00022692"/>
    </source>
</evidence>
<evidence type="ECO:0000256" key="6">
    <source>
        <dbReference type="ARBA" id="ARBA00023136"/>
    </source>
</evidence>
<feature type="transmembrane region" description="Helical" evidence="8">
    <location>
        <begin position="410"/>
        <end position="429"/>
    </location>
</feature>
<dbReference type="OrthoDB" id="9775268at2"/>
<dbReference type="InterPro" id="IPR003663">
    <property type="entry name" value="Sugar/inositol_transpt"/>
</dbReference>
<evidence type="ECO:0000256" key="1">
    <source>
        <dbReference type="ARBA" id="ARBA00004141"/>
    </source>
</evidence>
<dbReference type="Gene3D" id="1.20.1250.20">
    <property type="entry name" value="MFS general substrate transporter like domains"/>
    <property type="match status" value="1"/>
</dbReference>
<dbReference type="STRING" id="1477437.SAMN05444682_103440"/>
<dbReference type="SUPFAM" id="SSF103473">
    <property type="entry name" value="MFS general substrate transporter"/>
    <property type="match status" value="1"/>
</dbReference>
<dbReference type="InterPro" id="IPR020846">
    <property type="entry name" value="MFS_dom"/>
</dbReference>
<dbReference type="PROSITE" id="PS50850">
    <property type="entry name" value="MFS"/>
    <property type="match status" value="1"/>
</dbReference>
<dbReference type="InterPro" id="IPR050814">
    <property type="entry name" value="Myo-inositol_Transporter"/>
</dbReference>
<feature type="transmembrane region" description="Helical" evidence="8">
    <location>
        <begin position="376"/>
        <end position="398"/>
    </location>
</feature>
<protein>
    <submittedName>
        <fullName evidence="10">MFS transporter, SP family, arabinose:H+ symporter/MFS transporter, SP family, xylose:H+ symportor</fullName>
    </submittedName>
</protein>
<dbReference type="PROSITE" id="PS00217">
    <property type="entry name" value="SUGAR_TRANSPORT_2"/>
    <property type="match status" value="1"/>
</dbReference>
<evidence type="ECO:0000256" key="3">
    <source>
        <dbReference type="ARBA" id="ARBA00022448"/>
    </source>
</evidence>
<comment type="similarity">
    <text evidence="2 7">Belongs to the major facilitator superfamily. Sugar transporter (TC 2.A.1.1) family.</text>
</comment>